<keyword evidence="2" id="KW-0548">Nucleotidyltransferase</keyword>
<feature type="transmembrane region" description="Helical" evidence="1">
    <location>
        <begin position="117"/>
        <end position="136"/>
    </location>
</feature>
<evidence type="ECO:0000313" key="3">
    <source>
        <dbReference type="Proteomes" id="UP000334340"/>
    </source>
</evidence>
<organism evidence="2 3">
    <name type="scientific">Candidatus Methylomirabilis lanthanidiphila</name>
    <dbReference type="NCBI Taxonomy" id="2211376"/>
    <lineage>
        <taxon>Bacteria</taxon>
        <taxon>Candidatus Methylomirabilota</taxon>
        <taxon>Candidatus Methylomirabilia</taxon>
        <taxon>Candidatus Methylomirabilales</taxon>
        <taxon>Candidatus Methylomirabilaceae</taxon>
        <taxon>Candidatus Methylomirabilis</taxon>
    </lineage>
</organism>
<dbReference type="Proteomes" id="UP000334340">
    <property type="component" value="Unassembled WGS sequence"/>
</dbReference>
<sequence length="204" mass="21923">MKTAILDQSRHLFDKIFQCVWHRKIYHFIAGGILLLTVITLEAPSFRVFCLVWLVTFWALSKRISTSVLGLFLVNVLSGSTFTTLGTGVIFVVGDGAAAIVGSAFGATQWPWRTDKTVLGSLSFLGCALVAMAALVNSTASCPPGDLLLVAVLPSLVGCLAEALPLTLLRDIRDFTPDDNLLIILSSGAVLHQLVKLCHIEATL</sequence>
<reference evidence="2 3" key="1">
    <citation type="submission" date="2019-07" db="EMBL/GenBank/DDBJ databases">
        <authorList>
            <person name="Cremers G."/>
        </authorList>
    </citation>
    <scope>NUCLEOTIDE SEQUENCE [LARGE SCALE GENOMIC DNA]</scope>
</reference>
<feature type="transmembrane region" description="Helical" evidence="1">
    <location>
        <begin position="85"/>
        <end position="105"/>
    </location>
</feature>
<evidence type="ECO:0000313" key="2">
    <source>
        <dbReference type="EMBL" id="VUZ84209.1"/>
    </source>
</evidence>
<dbReference type="GO" id="GO:0016779">
    <property type="term" value="F:nucleotidyltransferase activity"/>
    <property type="evidence" value="ECO:0007669"/>
    <property type="project" value="UniProtKB-KW"/>
</dbReference>
<proteinExistence type="predicted"/>
<gene>
    <name evidence="2" type="ORF">MELA_00575</name>
</gene>
<feature type="transmembrane region" description="Helical" evidence="1">
    <location>
        <begin position="25"/>
        <end position="41"/>
    </location>
</feature>
<keyword evidence="2" id="KW-0808">Transferase</keyword>
<keyword evidence="1" id="KW-0812">Transmembrane</keyword>
<dbReference type="AlphaFoldDB" id="A0A564ZFW1"/>
<accession>A0A564ZFW1</accession>
<evidence type="ECO:0000256" key="1">
    <source>
        <dbReference type="SAM" id="Phobius"/>
    </source>
</evidence>
<keyword evidence="3" id="KW-1185">Reference proteome</keyword>
<keyword evidence="1" id="KW-0472">Membrane</keyword>
<keyword evidence="1" id="KW-1133">Transmembrane helix</keyword>
<protein>
    <submittedName>
        <fullName evidence="2">Cytidylyltransferase family protein</fullName>
    </submittedName>
</protein>
<name>A0A564ZFW1_9BACT</name>
<feature type="transmembrane region" description="Helical" evidence="1">
    <location>
        <begin position="148"/>
        <end position="169"/>
    </location>
</feature>
<dbReference type="EMBL" id="CABIKM010000008">
    <property type="protein sequence ID" value="VUZ84209.1"/>
    <property type="molecule type" value="Genomic_DNA"/>
</dbReference>